<evidence type="ECO:0000313" key="2">
    <source>
        <dbReference type="Proteomes" id="UP001597018"/>
    </source>
</evidence>
<organism evidence="1 2">
    <name type="scientific">Saccharopolyspora rosea</name>
    <dbReference type="NCBI Taxonomy" id="524884"/>
    <lineage>
        <taxon>Bacteria</taxon>
        <taxon>Bacillati</taxon>
        <taxon>Actinomycetota</taxon>
        <taxon>Actinomycetes</taxon>
        <taxon>Pseudonocardiales</taxon>
        <taxon>Pseudonocardiaceae</taxon>
        <taxon>Saccharopolyspora</taxon>
    </lineage>
</organism>
<gene>
    <name evidence="1" type="ORF">ACFQ16_22975</name>
</gene>
<name>A0ABW3FXS8_9PSEU</name>
<accession>A0ABW3FXS8</accession>
<dbReference type="Proteomes" id="UP001597018">
    <property type="component" value="Unassembled WGS sequence"/>
</dbReference>
<sequence length="224" mass="25343">MARRVIAYRNEHGGPTSKTRLYMGALNHLDRPDWRTSATERWMAFVRETPELDGTDIHPHLPAPGADKAYLDYILPRMRGDQKFLATEFSLVLFYQQHLTDPMPAEFTRSNGLPGGPVWKTIKSALDKPFTQQEWDGFLAALPWFASHKDYLTAQVGRFRATGRLAVATYGVVQDAAMSRDFGPKSTPWLLNSLFCPRTVQPGADGRPGRNNTWIPQFQALQHT</sequence>
<dbReference type="RefSeq" id="WP_263253428.1">
    <property type="nucleotide sequence ID" value="NZ_BAABLT010000042.1"/>
</dbReference>
<keyword evidence="2" id="KW-1185">Reference proteome</keyword>
<comment type="caution">
    <text evidence="1">The sequence shown here is derived from an EMBL/GenBank/DDBJ whole genome shotgun (WGS) entry which is preliminary data.</text>
</comment>
<evidence type="ECO:0000313" key="1">
    <source>
        <dbReference type="EMBL" id="MFD0922618.1"/>
    </source>
</evidence>
<reference evidence="2" key="1">
    <citation type="journal article" date="2019" name="Int. J. Syst. Evol. Microbiol.">
        <title>The Global Catalogue of Microorganisms (GCM) 10K type strain sequencing project: providing services to taxonomists for standard genome sequencing and annotation.</title>
        <authorList>
            <consortium name="The Broad Institute Genomics Platform"/>
            <consortium name="The Broad Institute Genome Sequencing Center for Infectious Disease"/>
            <person name="Wu L."/>
            <person name="Ma J."/>
        </authorList>
    </citation>
    <scope>NUCLEOTIDE SEQUENCE [LARGE SCALE GENOMIC DNA]</scope>
    <source>
        <strain evidence="2">CCUG 56401</strain>
    </source>
</reference>
<dbReference type="EMBL" id="JBHTIW010000023">
    <property type="protein sequence ID" value="MFD0922618.1"/>
    <property type="molecule type" value="Genomic_DNA"/>
</dbReference>
<proteinExistence type="predicted"/>
<protein>
    <submittedName>
        <fullName evidence="1">Uncharacterized protein</fullName>
    </submittedName>
</protein>